<keyword evidence="3" id="KW-1185">Reference proteome</keyword>
<evidence type="ECO:0000313" key="2">
    <source>
        <dbReference type="EMBL" id="OZI27300.1"/>
    </source>
</evidence>
<evidence type="ECO:0008006" key="4">
    <source>
        <dbReference type="Google" id="ProtNLM"/>
    </source>
</evidence>
<comment type="caution">
    <text evidence="2">The sequence shown here is derived from an EMBL/GenBank/DDBJ whole genome shotgun (WGS) entry which is preliminary data.</text>
</comment>
<gene>
    <name evidence="2" type="ORF">CAL19_00770</name>
</gene>
<sequence>MARLSRLIVVALLLAACSPSYNWREMDVADGHVRAAFPAKVQTQARDISLGGHRLRFTLDMAEVDGSMFAVGHARLPEAVAGDPAARLALRDALVQSLYANLGARPATPLPGDGEVIEIHGQAGERPGWILARVWVTDTLLVDAVAAGSPQGLPRERAQEFVQAVKINR</sequence>
<dbReference type="AlphaFoldDB" id="A0A261RRQ2"/>
<feature type="chain" id="PRO_5012717844" description="Lipoprotein" evidence="1">
    <location>
        <begin position="23"/>
        <end position="169"/>
    </location>
</feature>
<dbReference type="PROSITE" id="PS51257">
    <property type="entry name" value="PROKAR_LIPOPROTEIN"/>
    <property type="match status" value="1"/>
</dbReference>
<reference evidence="3" key="1">
    <citation type="submission" date="2017-05" db="EMBL/GenBank/DDBJ databases">
        <title>Complete and WGS of Bordetella genogroups.</title>
        <authorList>
            <person name="Spilker T."/>
            <person name="Lipuma J."/>
        </authorList>
    </citation>
    <scope>NUCLEOTIDE SEQUENCE [LARGE SCALE GENOMIC DNA]</scope>
    <source>
        <strain evidence="3">AU18089</strain>
    </source>
</reference>
<accession>A0A261RRQ2</accession>
<name>A0A261RRQ2_9BORD</name>
<protein>
    <recommendedName>
        <fullName evidence="4">Lipoprotein</fullName>
    </recommendedName>
</protein>
<feature type="signal peptide" evidence="1">
    <location>
        <begin position="1"/>
        <end position="22"/>
    </location>
</feature>
<organism evidence="2 3">
    <name type="scientific">Bordetella genomosp. 7</name>
    <dbReference type="NCBI Taxonomy" id="1416805"/>
    <lineage>
        <taxon>Bacteria</taxon>
        <taxon>Pseudomonadati</taxon>
        <taxon>Pseudomonadota</taxon>
        <taxon>Betaproteobacteria</taxon>
        <taxon>Burkholderiales</taxon>
        <taxon>Alcaligenaceae</taxon>
        <taxon>Bordetella</taxon>
    </lineage>
</organism>
<proteinExistence type="predicted"/>
<evidence type="ECO:0000256" key="1">
    <source>
        <dbReference type="SAM" id="SignalP"/>
    </source>
</evidence>
<dbReference type="EMBL" id="NEVK01000001">
    <property type="protein sequence ID" value="OZI27300.1"/>
    <property type="molecule type" value="Genomic_DNA"/>
</dbReference>
<dbReference type="Proteomes" id="UP000216947">
    <property type="component" value="Unassembled WGS sequence"/>
</dbReference>
<keyword evidence="1" id="KW-0732">Signal</keyword>
<evidence type="ECO:0000313" key="3">
    <source>
        <dbReference type="Proteomes" id="UP000216947"/>
    </source>
</evidence>